<evidence type="ECO:0000313" key="2">
    <source>
        <dbReference type="Proteomes" id="UP001286110"/>
    </source>
</evidence>
<sequence length="163" mass="19639">MKKKEMKEVWKMKETVVLAKKEYILENEIYTPIVKESPFERQGGTYRLEKMEDGAEVLVPNMKMPEKINASKLNRFGKERLKYLKEEKQEEYQIMLMEETLMDHLIDIQEQVEDFLNIEEPRMKEAWKMTTEMQDQDFLKYAGLKKNLDMTLTKMAMEQIVWV</sequence>
<name>A0ACC7PQG2_STRAP</name>
<organism evidence="1 2">
    <name type="scientific">Streptococcus anginosus</name>
    <dbReference type="NCBI Taxonomy" id="1328"/>
    <lineage>
        <taxon>Bacteria</taxon>
        <taxon>Bacillati</taxon>
        <taxon>Bacillota</taxon>
        <taxon>Bacilli</taxon>
        <taxon>Lactobacillales</taxon>
        <taxon>Streptococcaceae</taxon>
        <taxon>Streptococcus</taxon>
        <taxon>Streptococcus anginosus group</taxon>
    </lineage>
</organism>
<evidence type="ECO:0000313" key="1">
    <source>
        <dbReference type="EMBL" id="MFW4408179.1"/>
    </source>
</evidence>
<protein>
    <submittedName>
        <fullName evidence="1">TnpV protein</fullName>
    </submittedName>
</protein>
<dbReference type="EMBL" id="JAWWVP020000001">
    <property type="protein sequence ID" value="MFW4408179.1"/>
    <property type="molecule type" value="Genomic_DNA"/>
</dbReference>
<proteinExistence type="predicted"/>
<gene>
    <name evidence="1" type="ORF">SFH28_007040</name>
</gene>
<comment type="caution">
    <text evidence="1">The sequence shown here is derived from an EMBL/GenBank/DDBJ whole genome shotgun (WGS) entry which is preliminary data.</text>
</comment>
<reference evidence="1" key="1">
    <citation type="submission" date="2025-03" db="EMBL/GenBank/DDBJ databases">
        <title>Draft genomes of bacteria isolated from urogenital samples.</title>
        <authorList>
            <person name="Appleberry H."/>
            <person name="Kolar O."/>
            <person name="Kula A."/>
            <person name="Putonti C."/>
        </authorList>
    </citation>
    <scope>NUCLEOTIDE SEQUENCE</scope>
    <source>
        <strain evidence="1">UMB1758</strain>
    </source>
</reference>
<accession>A0ACC7PQG2</accession>
<dbReference type="Proteomes" id="UP001286110">
    <property type="component" value="Unassembled WGS sequence"/>
</dbReference>